<dbReference type="EMBL" id="BMFW01000035">
    <property type="protein sequence ID" value="GGI01531.1"/>
    <property type="molecule type" value="Genomic_DNA"/>
</dbReference>
<protein>
    <recommendedName>
        <fullName evidence="3">Hpt domain-containing protein</fullName>
    </recommendedName>
</protein>
<keyword evidence="2" id="KW-1185">Reference proteome</keyword>
<gene>
    <name evidence="1" type="ORF">GCM10007170_41180</name>
</gene>
<dbReference type="Proteomes" id="UP000643279">
    <property type="component" value="Unassembled WGS sequence"/>
</dbReference>
<dbReference type="Gene3D" id="1.20.120.160">
    <property type="entry name" value="HPT domain"/>
    <property type="match status" value="1"/>
</dbReference>
<sequence>METTLNIYGEQRLTAAETPETAGAEPATSSAAARGDNPILDLQSLWDIANDTGGPALALRFLSDFFSLQPVRLSRLLAALDAEEPTASVDAVLSLQSASSMAGATEIAERCARILPLVVARDFPRARVQIADLKRSVEALMAASPLLLAHAEARLGTMGAVAAVSP</sequence>
<dbReference type="SUPFAM" id="SSF47226">
    <property type="entry name" value="Histidine-containing phosphotransfer domain, HPT domain"/>
    <property type="match status" value="1"/>
</dbReference>
<proteinExistence type="predicted"/>
<dbReference type="RefSeq" id="WP_188573384.1">
    <property type="nucleotide sequence ID" value="NZ_BMFW01000035.1"/>
</dbReference>
<reference evidence="2" key="1">
    <citation type="journal article" date="2019" name="Int. J. Syst. Evol. Microbiol.">
        <title>The Global Catalogue of Microorganisms (GCM) 10K type strain sequencing project: providing services to taxonomists for standard genome sequencing and annotation.</title>
        <authorList>
            <consortium name="The Broad Institute Genomics Platform"/>
            <consortium name="The Broad Institute Genome Sequencing Center for Infectious Disease"/>
            <person name="Wu L."/>
            <person name="Ma J."/>
        </authorList>
    </citation>
    <scope>NUCLEOTIDE SEQUENCE [LARGE SCALE GENOMIC DNA]</scope>
    <source>
        <strain evidence="2">CGMCC 1.12778</strain>
    </source>
</reference>
<evidence type="ECO:0000313" key="1">
    <source>
        <dbReference type="EMBL" id="GGI01531.1"/>
    </source>
</evidence>
<evidence type="ECO:0000313" key="2">
    <source>
        <dbReference type="Proteomes" id="UP000643279"/>
    </source>
</evidence>
<evidence type="ECO:0008006" key="3">
    <source>
        <dbReference type="Google" id="ProtNLM"/>
    </source>
</evidence>
<organism evidence="1 2">
    <name type="scientific">Arthrobacter liuii</name>
    <dbReference type="NCBI Taxonomy" id="1476996"/>
    <lineage>
        <taxon>Bacteria</taxon>
        <taxon>Bacillati</taxon>
        <taxon>Actinomycetota</taxon>
        <taxon>Actinomycetes</taxon>
        <taxon>Micrococcales</taxon>
        <taxon>Micrococcaceae</taxon>
        <taxon>Arthrobacter</taxon>
    </lineage>
</organism>
<dbReference type="InterPro" id="IPR036641">
    <property type="entry name" value="HPT_dom_sf"/>
</dbReference>
<name>A0ABQ2AZV6_9MICC</name>
<accession>A0ABQ2AZV6</accession>
<comment type="caution">
    <text evidence="1">The sequence shown here is derived from an EMBL/GenBank/DDBJ whole genome shotgun (WGS) entry which is preliminary data.</text>
</comment>